<dbReference type="eggNOG" id="COG0745">
    <property type="taxonomic scope" value="Bacteria"/>
</dbReference>
<dbReference type="EMBL" id="CP000084">
    <property type="protein sequence ID" value="AAZ21980.1"/>
    <property type="molecule type" value="Genomic_DNA"/>
</dbReference>
<evidence type="ECO:0000256" key="8">
    <source>
        <dbReference type="ARBA" id="ARBA00023015"/>
    </source>
</evidence>
<dbReference type="PANTHER" id="PTHR48111:SF40">
    <property type="entry name" value="PHOSPHATE REGULON TRANSCRIPTIONAL REGULATORY PROTEIN PHOB"/>
    <property type="match status" value="1"/>
</dbReference>
<dbReference type="Pfam" id="PF00486">
    <property type="entry name" value="Trans_reg_C"/>
    <property type="match status" value="1"/>
</dbReference>
<dbReference type="SUPFAM" id="SSF52172">
    <property type="entry name" value="CheY-like"/>
    <property type="match status" value="1"/>
</dbReference>
<dbReference type="GO" id="GO:0000156">
    <property type="term" value="F:phosphorelay response regulator activity"/>
    <property type="evidence" value="ECO:0007669"/>
    <property type="project" value="InterPro"/>
</dbReference>
<evidence type="ECO:0000256" key="11">
    <source>
        <dbReference type="ARBA" id="ARBA00023163"/>
    </source>
</evidence>
<evidence type="ECO:0000256" key="4">
    <source>
        <dbReference type="ARBA" id="ARBA00022490"/>
    </source>
</evidence>
<dbReference type="OrthoDB" id="9802426at2"/>
<evidence type="ECO:0000259" key="15">
    <source>
        <dbReference type="PROSITE" id="PS50110"/>
    </source>
</evidence>
<keyword evidence="4" id="KW-0963">Cytoplasm</keyword>
<evidence type="ECO:0000256" key="7">
    <source>
        <dbReference type="ARBA" id="ARBA00023012"/>
    </source>
</evidence>
<dbReference type="InterPro" id="IPR001867">
    <property type="entry name" value="OmpR/PhoB-type_DNA-bd"/>
</dbReference>
<proteinExistence type="predicted"/>
<keyword evidence="5 13" id="KW-0597">Phosphoprotein</keyword>
<dbReference type="CDD" id="cd00383">
    <property type="entry name" value="trans_reg_C"/>
    <property type="match status" value="1"/>
</dbReference>
<feature type="DNA-binding region" description="OmpR/PhoB-type" evidence="14">
    <location>
        <begin position="129"/>
        <end position="226"/>
    </location>
</feature>
<keyword evidence="3" id="KW-0813">Transport</keyword>
<accession>Q4FLF8</accession>
<feature type="domain" description="Response regulatory" evidence="15">
    <location>
        <begin position="4"/>
        <end position="120"/>
    </location>
</feature>
<evidence type="ECO:0000256" key="2">
    <source>
        <dbReference type="ARBA" id="ARBA00013332"/>
    </source>
</evidence>
<evidence type="ECO:0000256" key="6">
    <source>
        <dbReference type="ARBA" id="ARBA00022592"/>
    </source>
</evidence>
<dbReference type="InterPro" id="IPR001789">
    <property type="entry name" value="Sig_transdc_resp-reg_receiver"/>
</dbReference>
<evidence type="ECO:0000256" key="9">
    <source>
        <dbReference type="ARBA" id="ARBA00023125"/>
    </source>
</evidence>
<feature type="modified residue" description="4-aspartylphosphate" evidence="13">
    <location>
        <position position="53"/>
    </location>
</feature>
<keyword evidence="9 14" id="KW-0238">DNA-binding</keyword>
<dbReference type="Proteomes" id="UP000002528">
    <property type="component" value="Chromosome"/>
</dbReference>
<dbReference type="NCBIfam" id="TIGR02154">
    <property type="entry name" value="PhoB"/>
    <property type="match status" value="1"/>
</dbReference>
<keyword evidence="18" id="KW-1185">Reference proteome</keyword>
<dbReference type="GO" id="GO:0005829">
    <property type="term" value="C:cytosol"/>
    <property type="evidence" value="ECO:0007669"/>
    <property type="project" value="TreeGrafter"/>
</dbReference>
<gene>
    <name evidence="17" type="primary">phoB</name>
    <name evidence="17" type="ordered locus">SAR11_1174</name>
</gene>
<dbReference type="AlphaFoldDB" id="Q4FLF8"/>
<evidence type="ECO:0000313" key="17">
    <source>
        <dbReference type="EMBL" id="AAZ21980.1"/>
    </source>
</evidence>
<dbReference type="SMART" id="SM00862">
    <property type="entry name" value="Trans_reg_C"/>
    <property type="match status" value="1"/>
</dbReference>
<evidence type="ECO:0000256" key="12">
    <source>
        <dbReference type="ARBA" id="ARBA00024735"/>
    </source>
</evidence>
<name>Q4FLF8_PELUB</name>
<dbReference type="PANTHER" id="PTHR48111">
    <property type="entry name" value="REGULATOR OF RPOS"/>
    <property type="match status" value="1"/>
</dbReference>
<dbReference type="KEGG" id="pub:SAR11_1174"/>
<dbReference type="HOGENOM" id="CLU_000445_30_4_5"/>
<comment type="function">
    <text evidence="12">This protein is a positive regulator for the phosphate regulon. Transcription of this operon is positively regulated by PhoB and PhoR when phosphate is limited.</text>
</comment>
<keyword evidence="11" id="KW-0804">Transcription</keyword>
<dbReference type="FunFam" id="3.40.50.2300:FF:000001">
    <property type="entry name" value="DNA-binding response regulator PhoB"/>
    <property type="match status" value="1"/>
</dbReference>
<dbReference type="Gene3D" id="3.40.50.2300">
    <property type="match status" value="1"/>
</dbReference>
<evidence type="ECO:0000256" key="1">
    <source>
        <dbReference type="ARBA" id="ARBA00004496"/>
    </source>
</evidence>
<dbReference type="GO" id="GO:0032993">
    <property type="term" value="C:protein-DNA complex"/>
    <property type="evidence" value="ECO:0007669"/>
    <property type="project" value="TreeGrafter"/>
</dbReference>
<dbReference type="InterPro" id="IPR036388">
    <property type="entry name" value="WH-like_DNA-bd_sf"/>
</dbReference>
<evidence type="ECO:0000313" key="18">
    <source>
        <dbReference type="Proteomes" id="UP000002528"/>
    </source>
</evidence>
<keyword evidence="10" id="KW-0010">Activator</keyword>
<comment type="subcellular location">
    <subcellularLocation>
        <location evidence="1">Cytoplasm</location>
    </subcellularLocation>
</comment>
<dbReference type="STRING" id="335992.SAR11_1174"/>
<dbReference type="GO" id="GO:0006817">
    <property type="term" value="P:phosphate ion transport"/>
    <property type="evidence" value="ECO:0007669"/>
    <property type="project" value="UniProtKB-KW"/>
</dbReference>
<keyword evidence="7" id="KW-0902">Two-component regulatory system</keyword>
<dbReference type="SUPFAM" id="SSF46894">
    <property type="entry name" value="C-terminal effector domain of the bipartite response regulators"/>
    <property type="match status" value="1"/>
</dbReference>
<evidence type="ECO:0000256" key="5">
    <source>
        <dbReference type="ARBA" id="ARBA00022553"/>
    </source>
</evidence>
<dbReference type="InterPro" id="IPR011006">
    <property type="entry name" value="CheY-like_superfamily"/>
</dbReference>
<organism evidence="17 18">
    <name type="scientific">Pelagibacter ubique (strain HTCC1062)</name>
    <dbReference type="NCBI Taxonomy" id="335992"/>
    <lineage>
        <taxon>Bacteria</taxon>
        <taxon>Pseudomonadati</taxon>
        <taxon>Pseudomonadota</taxon>
        <taxon>Alphaproteobacteria</taxon>
        <taxon>Candidatus Pelagibacterales</taxon>
        <taxon>Candidatus Pelagibacteraceae</taxon>
        <taxon>Candidatus Pelagibacter</taxon>
    </lineage>
</organism>
<dbReference type="GeneID" id="66295670"/>
<dbReference type="Gene3D" id="1.10.10.10">
    <property type="entry name" value="Winged helix-like DNA-binding domain superfamily/Winged helix DNA-binding domain"/>
    <property type="match status" value="1"/>
</dbReference>
<dbReference type="Pfam" id="PF00072">
    <property type="entry name" value="Response_reg"/>
    <property type="match status" value="1"/>
</dbReference>
<dbReference type="InterPro" id="IPR011879">
    <property type="entry name" value="Sig_transdc_resp-reg_PhoB"/>
</dbReference>
<dbReference type="GO" id="GO:0000976">
    <property type="term" value="F:transcription cis-regulatory region binding"/>
    <property type="evidence" value="ECO:0007669"/>
    <property type="project" value="TreeGrafter"/>
</dbReference>
<evidence type="ECO:0000256" key="14">
    <source>
        <dbReference type="PROSITE-ProRule" id="PRU01091"/>
    </source>
</evidence>
<dbReference type="Gene3D" id="6.10.250.690">
    <property type="match status" value="1"/>
</dbReference>
<dbReference type="RefSeq" id="WP_011282191.1">
    <property type="nucleotide sequence ID" value="NC_007205.1"/>
</dbReference>
<dbReference type="InterPro" id="IPR039420">
    <property type="entry name" value="WalR-like"/>
</dbReference>
<evidence type="ECO:0000256" key="10">
    <source>
        <dbReference type="ARBA" id="ARBA00023159"/>
    </source>
</evidence>
<sequence>MSVSIHIVEDEQPIITLVKYNLEKEGYKVSSSDNGNEGIEDIKKLFPDLVLLDWMLPDFSGVEICKILKKEKKFKEIPIIMLTAKGEDEDKIKGLNSGADDYITKPFSFPELLARIKALLRRSKPSLVSDIVEFEDLKVDRLTRRVFRKNKEIHLGPKEYDLINFFIKNPKRVYSRDQILENVWSDNINVETRTVDVHIRRLRQSINIDGFKELIRTVRSAGYSLN</sequence>
<evidence type="ECO:0000256" key="3">
    <source>
        <dbReference type="ARBA" id="ARBA00022448"/>
    </source>
</evidence>
<dbReference type="PROSITE" id="PS51755">
    <property type="entry name" value="OMPR_PHOB"/>
    <property type="match status" value="1"/>
</dbReference>
<evidence type="ECO:0000256" key="13">
    <source>
        <dbReference type="PROSITE-ProRule" id="PRU00169"/>
    </source>
</evidence>
<dbReference type="InterPro" id="IPR016032">
    <property type="entry name" value="Sig_transdc_resp-reg_C-effctor"/>
</dbReference>
<keyword evidence="6" id="KW-0592">Phosphate transport</keyword>
<protein>
    <recommendedName>
        <fullName evidence="2">Phosphate regulon transcriptional regulatory protein PhoB</fullName>
    </recommendedName>
</protein>
<keyword evidence="8" id="KW-0805">Transcription regulation</keyword>
<dbReference type="SMART" id="SM00448">
    <property type="entry name" value="REC"/>
    <property type="match status" value="1"/>
</dbReference>
<feature type="domain" description="OmpR/PhoB-type" evidence="16">
    <location>
        <begin position="129"/>
        <end position="226"/>
    </location>
</feature>
<evidence type="ECO:0000259" key="16">
    <source>
        <dbReference type="PROSITE" id="PS51755"/>
    </source>
</evidence>
<reference evidence="17 18" key="1">
    <citation type="journal article" date="2005" name="Science">
        <title>Genome streamlining in a cosmopolitan oceanic bacterium.</title>
        <authorList>
            <person name="Giovannoni S.J."/>
            <person name="Tripp H.J."/>
            <person name="Givan S."/>
            <person name="Podar M."/>
            <person name="Vergin K.L."/>
            <person name="Baptista D."/>
            <person name="Bibbs L."/>
            <person name="Eads J."/>
            <person name="Richardson T.H."/>
            <person name="Noordewier M."/>
            <person name="Rappe M.S."/>
            <person name="Short J.M."/>
            <person name="Carrington J.C."/>
            <person name="Mathur E.J."/>
        </authorList>
    </citation>
    <scope>NUCLEOTIDE SEQUENCE [LARGE SCALE GENOMIC DNA]</scope>
    <source>
        <strain evidence="17 18">HTCC1062</strain>
    </source>
</reference>
<dbReference type="GO" id="GO:0006355">
    <property type="term" value="P:regulation of DNA-templated transcription"/>
    <property type="evidence" value="ECO:0007669"/>
    <property type="project" value="InterPro"/>
</dbReference>
<dbReference type="PROSITE" id="PS50110">
    <property type="entry name" value="RESPONSE_REGULATORY"/>
    <property type="match status" value="1"/>
</dbReference>